<reference evidence="10 11" key="1">
    <citation type="submission" date="2020-01" db="EMBL/GenBank/DDBJ databases">
        <authorList>
            <person name="Gulvik C.A."/>
            <person name="Batra D.G."/>
        </authorList>
    </citation>
    <scope>NUCLEOTIDE SEQUENCE [LARGE SCALE GENOMIC DNA]</scope>
    <source>
        <strain evidence="10 11">W9323</strain>
    </source>
</reference>
<dbReference type="SUPFAM" id="SSF53720">
    <property type="entry name" value="ALDH-like"/>
    <property type="match status" value="1"/>
</dbReference>
<evidence type="ECO:0000256" key="3">
    <source>
        <dbReference type="ARBA" id="ARBA00022650"/>
    </source>
</evidence>
<dbReference type="GO" id="GO:0050661">
    <property type="term" value="F:NADP binding"/>
    <property type="evidence" value="ECO:0007669"/>
    <property type="project" value="InterPro"/>
</dbReference>
<dbReference type="InterPro" id="IPR012134">
    <property type="entry name" value="Glu-5-SA_DH"/>
</dbReference>
<dbReference type="Gene3D" id="3.40.605.10">
    <property type="entry name" value="Aldehyde Dehydrogenase, Chain A, domain 1"/>
    <property type="match status" value="1"/>
</dbReference>
<dbReference type="NCBIfam" id="TIGR00407">
    <property type="entry name" value="proA"/>
    <property type="match status" value="1"/>
</dbReference>
<dbReference type="NCBIfam" id="NF001221">
    <property type="entry name" value="PRK00197.1"/>
    <property type="match status" value="1"/>
</dbReference>
<dbReference type="CDD" id="cd07079">
    <property type="entry name" value="ALDH_F18-19_ProA-GPR"/>
    <property type="match status" value="1"/>
</dbReference>
<dbReference type="InterPro" id="IPR016162">
    <property type="entry name" value="Ald_DH_N"/>
</dbReference>
<evidence type="ECO:0000256" key="1">
    <source>
        <dbReference type="ARBA" id="ARBA00004985"/>
    </source>
</evidence>
<comment type="subcellular location">
    <subcellularLocation>
        <location evidence="7">Cytoplasm</location>
    </subcellularLocation>
</comment>
<sequence>MSVEQKARVAREAAKKLLLSGEEEKNIALRSMAEALEKERDSILKENEKDLQAGKETGLTSALLDRLQLTKSRLEGMIKGLHQLCRLPDPVGEVLESHTREDGLRIEKVRVPLGVIGMIYEARPNVTVDATGLALKAGNAILLRGSSSAFHSNQALVKIMKDALERTAMPSDSIQWVSDPDRKSVGKLLRLHDWIDVIIPRGGAGLIQRVVAESTIPVLETGVGNCHILVDRTADPEKAKRIVINAKMDRPAVCNAAETLLVHKEWASSYLADLCQSLSGLGVEIRGCKRTEELFPRAASAGIADWEAEFLDQILAVKVVDSLEEGLDHIEQYGTRHSEAIITENESSVWLFMQQVDAAAVYHNASTRFTDGSQFGYGAEMGISTQKLHARGPMGLKELTSYQYRIYGEGHIRE</sequence>
<dbReference type="UniPathway" id="UPA00098">
    <property type="reaction ID" value="UER00360"/>
</dbReference>
<evidence type="ECO:0000256" key="4">
    <source>
        <dbReference type="ARBA" id="ARBA00022857"/>
    </source>
</evidence>
<dbReference type="GO" id="GO:0004350">
    <property type="term" value="F:glutamate-5-semialdehyde dehydrogenase activity"/>
    <property type="evidence" value="ECO:0007669"/>
    <property type="project" value="UniProtKB-UniRule"/>
</dbReference>
<evidence type="ECO:0000256" key="2">
    <source>
        <dbReference type="ARBA" id="ARBA00022605"/>
    </source>
</evidence>
<gene>
    <name evidence="7" type="primary">proA</name>
    <name evidence="10" type="ORF">GXN76_06680</name>
</gene>
<keyword evidence="4 7" id="KW-0521">NADP</keyword>
<dbReference type="Gene3D" id="3.40.309.10">
    <property type="entry name" value="Aldehyde Dehydrogenase, Chain A, domain 2"/>
    <property type="match status" value="1"/>
</dbReference>
<dbReference type="InterPro" id="IPR015590">
    <property type="entry name" value="Aldehyde_DH_dom"/>
</dbReference>
<dbReference type="Proteomes" id="UP000503088">
    <property type="component" value="Chromosome"/>
</dbReference>
<evidence type="ECO:0000313" key="11">
    <source>
        <dbReference type="Proteomes" id="UP000503088"/>
    </source>
</evidence>
<dbReference type="PANTHER" id="PTHR11063:SF8">
    <property type="entry name" value="DELTA-1-PYRROLINE-5-CARBOXYLATE SYNTHASE"/>
    <property type="match status" value="1"/>
</dbReference>
<comment type="pathway">
    <text evidence="1 7">Amino-acid biosynthesis; L-proline biosynthesis; L-glutamate 5-semialdehyde from L-glutamate: step 2/2.</text>
</comment>
<evidence type="ECO:0000256" key="6">
    <source>
        <dbReference type="ARBA" id="ARBA00049024"/>
    </source>
</evidence>
<dbReference type="InterPro" id="IPR016163">
    <property type="entry name" value="Ald_DH_C"/>
</dbReference>
<dbReference type="HAMAP" id="MF_00412">
    <property type="entry name" value="ProA"/>
    <property type="match status" value="1"/>
</dbReference>
<keyword evidence="5 7" id="KW-0560">Oxidoreductase</keyword>
<comment type="function">
    <text evidence="7">Catalyzes the NADPH-dependent reduction of L-glutamate 5-phosphate into L-glutamate 5-semialdehyde and phosphate. The product spontaneously undergoes cyclization to form 1-pyrroline-5-carboxylate.</text>
</comment>
<comment type="catalytic activity">
    <reaction evidence="6 7">
        <text>L-glutamate 5-semialdehyde + phosphate + NADP(+) = L-glutamyl 5-phosphate + NADPH + H(+)</text>
        <dbReference type="Rhea" id="RHEA:19541"/>
        <dbReference type="ChEBI" id="CHEBI:15378"/>
        <dbReference type="ChEBI" id="CHEBI:43474"/>
        <dbReference type="ChEBI" id="CHEBI:57783"/>
        <dbReference type="ChEBI" id="CHEBI:58066"/>
        <dbReference type="ChEBI" id="CHEBI:58274"/>
        <dbReference type="ChEBI" id="CHEBI:58349"/>
        <dbReference type="EC" id="1.2.1.41"/>
    </reaction>
</comment>
<dbReference type="EC" id="1.2.1.41" evidence="7"/>
<feature type="coiled-coil region" evidence="8">
    <location>
        <begin position="19"/>
        <end position="53"/>
    </location>
</feature>
<dbReference type="KEGG" id="kpul:GXN76_06680"/>
<keyword evidence="3 7" id="KW-0641">Proline biosynthesis</keyword>
<dbReference type="Pfam" id="PF00171">
    <property type="entry name" value="Aldedh"/>
    <property type="match status" value="1"/>
</dbReference>
<feature type="domain" description="Aldehyde dehydrogenase" evidence="9">
    <location>
        <begin position="3"/>
        <end position="281"/>
    </location>
</feature>
<accession>A0A7D3XKV1</accession>
<comment type="similarity">
    <text evidence="7">Belongs to the gamma-glutamyl phosphate reductase family.</text>
</comment>
<keyword evidence="2 7" id="KW-0028">Amino-acid biosynthesis</keyword>
<dbReference type="InterPro" id="IPR000965">
    <property type="entry name" value="GPR_dom"/>
</dbReference>
<evidence type="ECO:0000256" key="5">
    <source>
        <dbReference type="ARBA" id="ARBA00023002"/>
    </source>
</evidence>
<dbReference type="AlphaFoldDB" id="A0A7D3XKV1"/>
<dbReference type="InterPro" id="IPR016161">
    <property type="entry name" value="Ald_DH/histidinol_DH"/>
</dbReference>
<dbReference type="FunFam" id="3.40.309.10:FF:000006">
    <property type="entry name" value="Gamma-glutamyl phosphate reductase"/>
    <property type="match status" value="1"/>
</dbReference>
<keyword evidence="8" id="KW-0175">Coiled coil</keyword>
<dbReference type="RefSeq" id="WP_173225322.1">
    <property type="nucleotide sequence ID" value="NZ_CP048104.1"/>
</dbReference>
<dbReference type="PIRSF" id="PIRSF000151">
    <property type="entry name" value="GPR"/>
    <property type="match status" value="1"/>
</dbReference>
<dbReference type="PANTHER" id="PTHR11063">
    <property type="entry name" value="GLUTAMATE SEMIALDEHYDE DEHYDROGENASE"/>
    <property type="match status" value="1"/>
</dbReference>
<evidence type="ECO:0000256" key="8">
    <source>
        <dbReference type="SAM" id="Coils"/>
    </source>
</evidence>
<evidence type="ECO:0000256" key="7">
    <source>
        <dbReference type="HAMAP-Rule" id="MF_00412"/>
    </source>
</evidence>
<dbReference type="EMBL" id="CP048104">
    <property type="protein sequence ID" value="QKG85939.1"/>
    <property type="molecule type" value="Genomic_DNA"/>
</dbReference>
<organism evidence="10 11">
    <name type="scientific">Kroppenstedtia pulmonis</name>
    <dbReference type="NCBI Taxonomy" id="1380685"/>
    <lineage>
        <taxon>Bacteria</taxon>
        <taxon>Bacillati</taxon>
        <taxon>Bacillota</taxon>
        <taxon>Bacilli</taxon>
        <taxon>Bacillales</taxon>
        <taxon>Thermoactinomycetaceae</taxon>
        <taxon>Kroppenstedtia</taxon>
    </lineage>
</organism>
<name>A0A7D3XKV1_9BACL</name>
<dbReference type="GO" id="GO:0005737">
    <property type="term" value="C:cytoplasm"/>
    <property type="evidence" value="ECO:0007669"/>
    <property type="project" value="UniProtKB-SubCell"/>
</dbReference>
<evidence type="ECO:0000313" key="10">
    <source>
        <dbReference type="EMBL" id="QKG85939.1"/>
    </source>
</evidence>
<protein>
    <recommendedName>
        <fullName evidence="7">Gamma-glutamyl phosphate reductase</fullName>
        <shortName evidence="7">GPR</shortName>
        <ecNumber evidence="7">1.2.1.41</ecNumber>
    </recommendedName>
    <alternativeName>
        <fullName evidence="7">Glutamate-5-semialdehyde dehydrogenase</fullName>
    </alternativeName>
    <alternativeName>
        <fullName evidence="7">Glutamyl-gamma-semialdehyde dehydrogenase</fullName>
        <shortName evidence="7">GSA dehydrogenase</shortName>
    </alternativeName>
</protein>
<evidence type="ECO:0000259" key="9">
    <source>
        <dbReference type="Pfam" id="PF00171"/>
    </source>
</evidence>
<keyword evidence="11" id="KW-1185">Reference proteome</keyword>
<keyword evidence="7" id="KW-0963">Cytoplasm</keyword>
<proteinExistence type="inferred from homology"/>
<dbReference type="GO" id="GO:0055129">
    <property type="term" value="P:L-proline biosynthetic process"/>
    <property type="evidence" value="ECO:0007669"/>
    <property type="project" value="UniProtKB-UniRule"/>
</dbReference>